<feature type="domain" description="BPL/LPL catalytic" evidence="4">
    <location>
        <begin position="403"/>
        <end position="609"/>
    </location>
</feature>
<dbReference type="OrthoDB" id="10250105at2759"/>
<gene>
    <name evidence="5" type="ORF">CB0940_06452</name>
    <name evidence="6" type="ORF">RHO25_003705</name>
</gene>
<dbReference type="PANTHER" id="PTHR12835:SF5">
    <property type="entry name" value="BIOTIN--PROTEIN LIGASE"/>
    <property type="match status" value="1"/>
</dbReference>
<evidence type="ECO:0000256" key="3">
    <source>
        <dbReference type="SAM" id="MobiDB-lite"/>
    </source>
</evidence>
<feature type="compositionally biased region" description="Polar residues" evidence="3">
    <location>
        <begin position="344"/>
        <end position="358"/>
    </location>
</feature>
<dbReference type="EMBL" id="LKMD01000102">
    <property type="protein sequence ID" value="PIA97860.1"/>
    <property type="molecule type" value="Genomic_DNA"/>
</dbReference>
<dbReference type="InterPro" id="IPR019197">
    <property type="entry name" value="Biotin-prot_ligase_N"/>
</dbReference>
<accession>A0A2G5HZB2</accession>
<dbReference type="Pfam" id="PF09825">
    <property type="entry name" value="BPL_N"/>
    <property type="match status" value="1"/>
</dbReference>
<evidence type="ECO:0000313" key="8">
    <source>
        <dbReference type="Proteomes" id="UP001302367"/>
    </source>
</evidence>
<dbReference type="GO" id="GO:0004077">
    <property type="term" value="F:biotin--[biotin carboxyl-carrier protein] ligase activity"/>
    <property type="evidence" value="ECO:0007669"/>
    <property type="project" value="InterPro"/>
</dbReference>
<name>A0A2G5HZB2_CERBT</name>
<dbReference type="PROSITE" id="PS51733">
    <property type="entry name" value="BPL_LPL_CATALYTIC"/>
    <property type="match status" value="1"/>
</dbReference>
<dbReference type="NCBIfam" id="TIGR00121">
    <property type="entry name" value="birA_ligase"/>
    <property type="match status" value="1"/>
</dbReference>
<reference evidence="5 7" key="1">
    <citation type="submission" date="2015-10" db="EMBL/GenBank/DDBJ databases">
        <title>The cercosporin biosynthetic gene cluster was horizontally transferred to several fungal lineages and shown to be expanded in Cercospora beticola based on microsynteny with recipient genomes.</title>
        <authorList>
            <person name="De Jonge R."/>
            <person name="Ebert M.K."/>
            <person name="Suttle J.C."/>
            <person name="Jurick Ii W.M."/>
            <person name="Secor G.A."/>
            <person name="Thomma B.P."/>
            <person name="Van De Peer Y."/>
            <person name="Bolton M.D."/>
        </authorList>
    </citation>
    <scope>NUCLEOTIDE SEQUENCE [LARGE SCALE GENOMIC DNA]</scope>
    <source>
        <strain evidence="5 7">09-40</strain>
    </source>
</reference>
<dbReference type="GO" id="GO:0005737">
    <property type="term" value="C:cytoplasm"/>
    <property type="evidence" value="ECO:0007669"/>
    <property type="project" value="TreeGrafter"/>
</dbReference>
<dbReference type="InterPro" id="IPR029062">
    <property type="entry name" value="Class_I_gatase-like"/>
</dbReference>
<proteinExistence type="inferred from homology"/>
<comment type="similarity">
    <text evidence="1">Belongs to the biotin--protein ligase family.</text>
</comment>
<dbReference type="AlphaFoldDB" id="A0A2G5HZB2"/>
<evidence type="ECO:0000313" key="7">
    <source>
        <dbReference type="Proteomes" id="UP000230605"/>
    </source>
</evidence>
<keyword evidence="2 5" id="KW-0436">Ligase</keyword>
<protein>
    <submittedName>
        <fullName evidence="5">Biotin--protein ligase</fullName>
    </submittedName>
</protein>
<dbReference type="CDD" id="cd03144">
    <property type="entry name" value="GATase1_ScBLP_like"/>
    <property type="match status" value="1"/>
</dbReference>
<evidence type="ECO:0000256" key="1">
    <source>
        <dbReference type="ARBA" id="ARBA00009934"/>
    </source>
</evidence>
<dbReference type="PANTHER" id="PTHR12835">
    <property type="entry name" value="BIOTIN PROTEIN LIGASE"/>
    <property type="match status" value="1"/>
</dbReference>
<dbReference type="Proteomes" id="UP001302367">
    <property type="component" value="Chromosome 2"/>
</dbReference>
<dbReference type="SUPFAM" id="SSF55681">
    <property type="entry name" value="Class II aaRS and biotin synthetases"/>
    <property type="match status" value="1"/>
</dbReference>
<dbReference type="EMBL" id="CP134185">
    <property type="protein sequence ID" value="WPA99090.1"/>
    <property type="molecule type" value="Genomic_DNA"/>
</dbReference>
<dbReference type="InterPro" id="IPR045864">
    <property type="entry name" value="aa-tRNA-synth_II/BPL/LPL"/>
</dbReference>
<dbReference type="CDD" id="cd16442">
    <property type="entry name" value="BPL"/>
    <property type="match status" value="1"/>
</dbReference>
<dbReference type="Pfam" id="PF03099">
    <property type="entry name" value="BPL_LplA_LipB"/>
    <property type="match status" value="1"/>
</dbReference>
<dbReference type="InterPro" id="IPR004408">
    <property type="entry name" value="Biotin_CoA_COase_ligase"/>
</dbReference>
<organism evidence="5 7">
    <name type="scientific">Cercospora beticola</name>
    <name type="common">Sugarbeet leaf spot fungus</name>
    <dbReference type="NCBI Taxonomy" id="122368"/>
    <lineage>
        <taxon>Eukaryota</taxon>
        <taxon>Fungi</taxon>
        <taxon>Dikarya</taxon>
        <taxon>Ascomycota</taxon>
        <taxon>Pezizomycotina</taxon>
        <taxon>Dothideomycetes</taxon>
        <taxon>Dothideomycetidae</taxon>
        <taxon>Mycosphaerellales</taxon>
        <taxon>Mycosphaerellaceae</taxon>
        <taxon>Cercospora</taxon>
    </lineage>
</organism>
<evidence type="ECO:0000256" key="2">
    <source>
        <dbReference type="ARBA" id="ARBA00022598"/>
    </source>
</evidence>
<dbReference type="InterPro" id="IPR004143">
    <property type="entry name" value="BPL_LPL_catalytic"/>
</dbReference>
<dbReference type="Proteomes" id="UP000230605">
    <property type="component" value="Chromosome 2"/>
</dbReference>
<evidence type="ECO:0000313" key="5">
    <source>
        <dbReference type="EMBL" id="PIA97860.1"/>
    </source>
</evidence>
<evidence type="ECO:0000259" key="4">
    <source>
        <dbReference type="PROSITE" id="PS51733"/>
    </source>
</evidence>
<evidence type="ECO:0000313" key="6">
    <source>
        <dbReference type="EMBL" id="WPA99090.1"/>
    </source>
</evidence>
<keyword evidence="8" id="KW-1185">Reference proteome</keyword>
<dbReference type="Gene3D" id="3.30.930.10">
    <property type="entry name" value="Bira Bifunctional Protein, Domain 2"/>
    <property type="match status" value="1"/>
</dbReference>
<dbReference type="SUPFAM" id="SSF52317">
    <property type="entry name" value="Class I glutamine amidotransferase-like"/>
    <property type="match status" value="2"/>
</dbReference>
<sequence length="690" mass="75335">MASKRINVLIYSGPSTSLPSIRHATWTLRRLLGPNYAVHTLSAEQLLKEPWPSTCALLVIPGGADMGYCRSLNGAGNRRIKAYVQGGGKYIGLCAGGYYGSAKCEFELGRKGWEVDGARELAFFPGICRGLAFPGFVYGSEKGARSVKVATAQGTFNSYYNGGGVFVDAERLADRGVEVLAVYDEELAVDSGAVKAAAVYCRAGEGAAVLTGPHPEFAGINLNRNEPTNPDYGKIVDALLATDYQRTEFLKTCLSKLGLEVSQEAQPVPSLSPIHLTSMYPAEIDDLIVSWVKTGLVTSEDGQGILRGENDTFRFPYNVIFGTEKPPVLPEEPFDPVKDAIRTNGASHTSNDVGNQTDGAEDRIPDYNAVEKILVAHSRGYPHIKTTPHFRHLEFYEWLLKYRQKDRSGIMGDFGRVLLYGEVVTSTQTLLEKNVTMLSQLPIGTTAVATTQVSGRGRGTNVWVSPPGSMMFSTSFKHPFSLSTSAPVVFVQYVAAMAIVAGIQNYDRGYDRLPIKLKWPNDIYALAPNTTKSPSDPTAYVKIGGILVNSSYSGGDYTLIVGIGLNLSNAAPTTSINDLAQKAGLQPLSYERLLGSVLTNFESLYARFCQLGFNQNFEKLYYEQWLHSGQVVTLETEGGARARIKGITSDWGLLVAEELGENDRRTGRMFELQSDSNSFDFFRGLLKKKV</sequence>
<feature type="region of interest" description="Disordered" evidence="3">
    <location>
        <begin position="343"/>
        <end position="362"/>
    </location>
</feature>
<reference evidence="6 8" key="2">
    <citation type="submission" date="2023-09" db="EMBL/GenBank/DDBJ databases">
        <title>Complete-Gapless Cercospora beticola genome.</title>
        <authorList>
            <person name="Wyatt N.A."/>
            <person name="Spanner R.E."/>
            <person name="Bolton M.D."/>
        </authorList>
    </citation>
    <scope>NUCLEOTIDE SEQUENCE [LARGE SCALE GENOMIC DNA]</scope>
    <source>
        <strain evidence="6">Cb09-40</strain>
    </source>
</reference>